<sequence>MSRLIKDLGVHRTTTMGELAWKFRKRLALVLLICLLLFYVSIDSYITFHIIVELFTVGVAVGLFIIVLQTYPFTGNNFMLFLGIGYFWVGGLDFAHMLLYKGMPTSHDHGNMATQLWVSTRMLEALILLAAPYFISRTVFLKRTFLLFGLGAGTLYITITHGLFPDAFVDGEGLTLFKVMMEYQIILILLLAMFHLRSKRQLIDDHILHFTMLAILATIVAELAFTIYQDLYGVFNRVGHLFKLISFWLLFIAMIDTMLSRPFQCLSRALSSFDAIPMATLLVGGKGRIINANRAAHQERGRLRGELAGRDIHDEFHPSDLERENCPLCSAQRTETELLGKELMNGEQWIEYSITPLINSSYGKATILVCKNITEQKRLQESLQRSNEALDHYAKSIARELEKSMAAMHEHAKILAEHLEQRHDLEDQGHLYNMLKNIGEQQELLRDLMVFSQVGQKRCQKHHVNCNSVIKDVMKVLTNNLSEHKAVLDIGPLPMVWADPQEVHHLFYHLIDSTLEAMEGYAPEFRLSAVIEMGESQRMSRFLFHERNSERDKKCQNRLMELFLALQRDESGGGGAGVGLALCKRIVEQQGGEIITDSDLERGVTLIFTLPIKEGGMMEA</sequence>
<reference evidence="9" key="1">
    <citation type="submission" date="2015-04" db="EMBL/GenBank/DDBJ databases">
        <authorList>
            <person name="Syromyatnikov M.Y."/>
            <person name="Popov V.N."/>
        </authorList>
    </citation>
    <scope>NUCLEOTIDE SEQUENCE</scope>
    <source>
        <strain evidence="9">MO-1</strain>
    </source>
</reference>
<gene>
    <name evidence="9" type="ORF">MAGMO_0538</name>
</gene>
<dbReference type="CDD" id="cd00130">
    <property type="entry name" value="PAS"/>
    <property type="match status" value="1"/>
</dbReference>
<dbReference type="PRINTS" id="PR00344">
    <property type="entry name" value="BCTRLSENSOR"/>
</dbReference>
<organism evidence="9">
    <name type="scientific">Magnetococcus massalia (strain MO-1)</name>
    <dbReference type="NCBI Taxonomy" id="451514"/>
    <lineage>
        <taxon>Bacteria</taxon>
        <taxon>Pseudomonadati</taxon>
        <taxon>Pseudomonadota</taxon>
        <taxon>Magnetococcia</taxon>
        <taxon>Magnetococcales</taxon>
        <taxon>Magnetococcaceae</taxon>
        <taxon>Magnetococcus</taxon>
    </lineage>
</organism>
<evidence type="ECO:0000256" key="5">
    <source>
        <dbReference type="ARBA" id="ARBA00022777"/>
    </source>
</evidence>
<dbReference type="SUPFAM" id="SSF55874">
    <property type="entry name" value="ATPase domain of HSP90 chaperone/DNA topoisomerase II/histidine kinase"/>
    <property type="match status" value="1"/>
</dbReference>
<proteinExistence type="predicted"/>
<dbReference type="Gene3D" id="3.30.565.10">
    <property type="entry name" value="Histidine kinase-like ATPase, C-terminal domain"/>
    <property type="match status" value="1"/>
</dbReference>
<evidence type="ECO:0000259" key="8">
    <source>
        <dbReference type="PROSITE" id="PS50112"/>
    </source>
</evidence>
<feature type="transmembrane region" description="Helical" evidence="6">
    <location>
        <begin position="176"/>
        <end position="196"/>
    </location>
</feature>
<dbReference type="InterPro" id="IPR052162">
    <property type="entry name" value="Sensor_kinase/Photoreceptor"/>
</dbReference>
<dbReference type="Pfam" id="PF13426">
    <property type="entry name" value="PAS_9"/>
    <property type="match status" value="1"/>
</dbReference>
<dbReference type="InterPro" id="IPR035965">
    <property type="entry name" value="PAS-like_dom_sf"/>
</dbReference>
<feature type="transmembrane region" description="Helical" evidence="6">
    <location>
        <begin position="80"/>
        <end position="100"/>
    </location>
</feature>
<dbReference type="NCBIfam" id="TIGR00229">
    <property type="entry name" value="sensory_box"/>
    <property type="match status" value="1"/>
</dbReference>
<dbReference type="PROSITE" id="PS50109">
    <property type="entry name" value="HIS_KIN"/>
    <property type="match status" value="1"/>
</dbReference>
<keyword evidence="4 9" id="KW-0808">Transferase</keyword>
<dbReference type="Pfam" id="PF02518">
    <property type="entry name" value="HATPase_c"/>
    <property type="match status" value="1"/>
</dbReference>
<keyword evidence="6" id="KW-0812">Transmembrane</keyword>
<dbReference type="PANTHER" id="PTHR43304:SF1">
    <property type="entry name" value="PAC DOMAIN-CONTAINING PROTEIN"/>
    <property type="match status" value="1"/>
</dbReference>
<evidence type="ECO:0000259" key="7">
    <source>
        <dbReference type="PROSITE" id="PS50109"/>
    </source>
</evidence>
<dbReference type="SMART" id="SM00091">
    <property type="entry name" value="PAS"/>
    <property type="match status" value="1"/>
</dbReference>
<feature type="transmembrane region" description="Helical" evidence="6">
    <location>
        <begin position="48"/>
        <end position="68"/>
    </location>
</feature>
<dbReference type="GO" id="GO:0004673">
    <property type="term" value="F:protein histidine kinase activity"/>
    <property type="evidence" value="ECO:0007669"/>
    <property type="project" value="UniProtKB-EC"/>
</dbReference>
<evidence type="ECO:0000256" key="1">
    <source>
        <dbReference type="ARBA" id="ARBA00000085"/>
    </source>
</evidence>
<feature type="transmembrane region" description="Helical" evidence="6">
    <location>
        <begin position="208"/>
        <end position="228"/>
    </location>
</feature>
<comment type="catalytic activity">
    <reaction evidence="1">
        <text>ATP + protein L-histidine = ADP + protein N-phospho-L-histidine.</text>
        <dbReference type="EC" id="2.7.13.3"/>
    </reaction>
</comment>
<dbReference type="InterPro" id="IPR033425">
    <property type="entry name" value="MASE3"/>
</dbReference>
<accession>A0A1S7LCY3</accession>
<dbReference type="PROSITE" id="PS50112">
    <property type="entry name" value="PAS"/>
    <property type="match status" value="1"/>
</dbReference>
<dbReference type="InterPro" id="IPR036890">
    <property type="entry name" value="HATPase_C_sf"/>
</dbReference>
<dbReference type="PANTHER" id="PTHR43304">
    <property type="entry name" value="PHYTOCHROME-LIKE PROTEIN CPH1"/>
    <property type="match status" value="1"/>
</dbReference>
<keyword evidence="6" id="KW-0472">Membrane</keyword>
<feature type="domain" description="PAS" evidence="8">
    <location>
        <begin position="273"/>
        <end position="322"/>
    </location>
</feature>
<dbReference type="AlphaFoldDB" id="A0A1S7LCY3"/>
<evidence type="ECO:0000256" key="2">
    <source>
        <dbReference type="ARBA" id="ARBA00012438"/>
    </source>
</evidence>
<feature type="transmembrane region" description="Helical" evidence="6">
    <location>
        <begin position="145"/>
        <end position="164"/>
    </location>
</feature>
<evidence type="ECO:0000256" key="6">
    <source>
        <dbReference type="SAM" id="Phobius"/>
    </source>
</evidence>
<evidence type="ECO:0000256" key="4">
    <source>
        <dbReference type="ARBA" id="ARBA00022679"/>
    </source>
</evidence>
<feature type="domain" description="Histidine kinase" evidence="7">
    <location>
        <begin position="396"/>
        <end position="614"/>
    </location>
</feature>
<dbReference type="InterPro" id="IPR005467">
    <property type="entry name" value="His_kinase_dom"/>
</dbReference>
<dbReference type="InterPro" id="IPR003594">
    <property type="entry name" value="HATPase_dom"/>
</dbReference>
<dbReference type="Pfam" id="PF17159">
    <property type="entry name" value="MASE3"/>
    <property type="match status" value="1"/>
</dbReference>
<protein>
    <recommendedName>
        <fullName evidence="2">histidine kinase</fullName>
        <ecNumber evidence="2">2.7.13.3</ecNumber>
    </recommendedName>
</protein>
<feature type="transmembrane region" description="Helical" evidence="6">
    <location>
        <begin position="240"/>
        <end position="259"/>
    </location>
</feature>
<dbReference type="SUPFAM" id="SSF55785">
    <property type="entry name" value="PYP-like sensor domain (PAS domain)"/>
    <property type="match status" value="1"/>
</dbReference>
<dbReference type="Gene3D" id="3.30.450.20">
    <property type="entry name" value="PAS domain"/>
    <property type="match status" value="1"/>
</dbReference>
<keyword evidence="6" id="KW-1133">Transmembrane helix</keyword>
<evidence type="ECO:0000313" key="9">
    <source>
        <dbReference type="EMBL" id="CRH04742.1"/>
    </source>
</evidence>
<feature type="transmembrane region" description="Helical" evidence="6">
    <location>
        <begin position="26"/>
        <end position="42"/>
    </location>
</feature>
<feature type="transmembrane region" description="Helical" evidence="6">
    <location>
        <begin position="112"/>
        <end position="133"/>
    </location>
</feature>
<dbReference type="EC" id="2.7.13.3" evidence="2"/>
<keyword evidence="3" id="KW-0597">Phosphoprotein</keyword>
<evidence type="ECO:0000256" key="3">
    <source>
        <dbReference type="ARBA" id="ARBA00022553"/>
    </source>
</evidence>
<dbReference type="EMBL" id="LO017727">
    <property type="protein sequence ID" value="CRH04742.1"/>
    <property type="molecule type" value="Genomic_DNA"/>
</dbReference>
<keyword evidence="5 9" id="KW-0418">Kinase</keyword>
<dbReference type="InterPro" id="IPR004358">
    <property type="entry name" value="Sig_transdc_His_kin-like_C"/>
</dbReference>
<name>A0A1S7LCY3_MAGMO</name>
<dbReference type="InterPro" id="IPR000014">
    <property type="entry name" value="PAS"/>
</dbReference>